<sequence>MTDFVEHPRGDGLVHIGGVIENYRVVRESASFVFTKGDQRSFGAIAIAASLAGLGAQAISVASNATALDEEADHVHFDIDGLAVSGWLWRSPFKEGDRVEIAAEWRSDHYEVFGIARPADRTIALYPHCTRGKVTHIRNAIKWLIYAAIFFDVGVVALSSTLNTTIVEYWTGAFKAGAGWVIGAIHLVMAFAVYSMTKKWLPFVRVAEKVFSTLGLPSPGNVDLVKSSRGKQQPDDTFEFGAMYFRY</sequence>
<evidence type="ECO:0000256" key="1">
    <source>
        <dbReference type="SAM" id="Phobius"/>
    </source>
</evidence>
<name>A0A562QYV2_9BURK</name>
<accession>A0A562QYV2</accession>
<keyword evidence="1" id="KW-0812">Transmembrane</keyword>
<dbReference type="EMBL" id="VLLB01000010">
    <property type="protein sequence ID" value="TWI61763.1"/>
    <property type="molecule type" value="Genomic_DNA"/>
</dbReference>
<comment type="caution">
    <text evidence="2">The sequence shown here is derived from an EMBL/GenBank/DDBJ whole genome shotgun (WGS) entry which is preliminary data.</text>
</comment>
<feature type="transmembrane region" description="Helical" evidence="1">
    <location>
        <begin position="174"/>
        <end position="195"/>
    </location>
</feature>
<evidence type="ECO:0000313" key="3">
    <source>
        <dbReference type="Proteomes" id="UP000318431"/>
    </source>
</evidence>
<protein>
    <submittedName>
        <fullName evidence="2">Uncharacterized protein</fullName>
    </submittedName>
</protein>
<evidence type="ECO:0000313" key="2">
    <source>
        <dbReference type="EMBL" id="TWI61763.1"/>
    </source>
</evidence>
<gene>
    <name evidence="2" type="ORF">IP91_04361</name>
</gene>
<dbReference type="OrthoDB" id="6452874at2"/>
<dbReference type="Proteomes" id="UP000318431">
    <property type="component" value="Unassembled WGS sequence"/>
</dbReference>
<reference evidence="2 3" key="1">
    <citation type="journal article" date="2015" name="Stand. Genomic Sci.">
        <title>Genomic Encyclopedia of Bacterial and Archaeal Type Strains, Phase III: the genomes of soil and plant-associated and newly described type strains.</title>
        <authorList>
            <person name="Whitman W.B."/>
            <person name="Woyke T."/>
            <person name="Klenk H.P."/>
            <person name="Zhou Y."/>
            <person name="Lilburn T.G."/>
            <person name="Beck B.J."/>
            <person name="De Vos P."/>
            <person name="Vandamme P."/>
            <person name="Eisen J.A."/>
            <person name="Garrity G."/>
            <person name="Hugenholtz P."/>
            <person name="Kyrpides N.C."/>
        </authorList>
    </citation>
    <scope>NUCLEOTIDE SEQUENCE [LARGE SCALE GENOMIC DNA]</scope>
    <source>
        <strain evidence="2 3">CGMCC 1.10822</strain>
    </source>
</reference>
<keyword evidence="1" id="KW-0472">Membrane</keyword>
<organism evidence="2 3">
    <name type="scientific">Pseudoduganella lurida</name>
    <dbReference type="NCBI Taxonomy" id="1036180"/>
    <lineage>
        <taxon>Bacteria</taxon>
        <taxon>Pseudomonadati</taxon>
        <taxon>Pseudomonadota</taxon>
        <taxon>Betaproteobacteria</taxon>
        <taxon>Burkholderiales</taxon>
        <taxon>Oxalobacteraceae</taxon>
        <taxon>Telluria group</taxon>
        <taxon>Pseudoduganella</taxon>
    </lineage>
</organism>
<dbReference type="InterPro" id="IPR048130">
    <property type="entry name" value="T6SS_ExIF-like"/>
</dbReference>
<keyword evidence="3" id="KW-1185">Reference proteome</keyword>
<dbReference type="AlphaFoldDB" id="A0A562QYV2"/>
<dbReference type="NCBIfam" id="NF041560">
    <property type="entry name" value="T6SS_Burk_ExIF"/>
    <property type="match status" value="1"/>
</dbReference>
<keyword evidence="1" id="KW-1133">Transmembrane helix</keyword>
<proteinExistence type="predicted"/>
<dbReference type="RefSeq" id="WP_145651947.1">
    <property type="nucleotide sequence ID" value="NZ_VLLB01000010.1"/>
</dbReference>
<feature type="transmembrane region" description="Helical" evidence="1">
    <location>
        <begin position="143"/>
        <end position="162"/>
    </location>
</feature>